<dbReference type="Gene3D" id="3.40.50.1820">
    <property type="entry name" value="alpha/beta hydrolase"/>
    <property type="match status" value="1"/>
</dbReference>
<dbReference type="EMBL" id="QGMZ01000039">
    <property type="protein sequence ID" value="PWR70795.1"/>
    <property type="molecule type" value="Genomic_DNA"/>
</dbReference>
<dbReference type="PANTHER" id="PTHR22946">
    <property type="entry name" value="DIENELACTONE HYDROLASE DOMAIN-CONTAINING PROTEIN-RELATED"/>
    <property type="match status" value="1"/>
</dbReference>
<dbReference type="Proteomes" id="UP000245934">
    <property type="component" value="Unassembled WGS sequence"/>
</dbReference>
<dbReference type="AlphaFoldDB" id="A0A2V2MX01"/>
<sequence>MLLFRTSVKIILILCFLSGITLVSASSVTDEQPSTVIMVNESCSPFMVDDPEFDFELKRTLTSMYSKGSDLGEVIATAARIDPLSYENWYKEWTKTADHFRDIGNNAYENGHLVSAHDAWLRAQTYYRTAEFFLHNNPDDPRIISSWQNSVDTFRDAMKLDPVNMEIVEIPYENTTLPGYFYSADESGKKRPLLIIQTGYDGTQEELYSNALEGVRRGYNVLTFEGPGQGEVIRIQKIPFRYDWEAVITPVLDYALQRSDVDPERVGLWGISMGGYLAPRAAVFDHRISALIADSGIYDMAAQEVEEIKQGFPDPQNTTREDVFEFIRENEGDMNMEMYAIMNNSTSMNWSMANGMFVFNVNTPADVMLVYQDYNLEEILDKIQCPTLVCDGQNDSKIGNQAKTFYDILTCPKKYLQFTDEYCAGEHCQLGASAISFQEKFDWLDDQLNP</sequence>
<evidence type="ECO:0000256" key="1">
    <source>
        <dbReference type="ARBA" id="ARBA00022801"/>
    </source>
</evidence>
<dbReference type="PANTHER" id="PTHR22946:SF12">
    <property type="entry name" value="CONIDIAL PIGMENT BIOSYNTHESIS PROTEIN AYG1 (AFU_ORTHOLOGUE AFUA_2G17550)"/>
    <property type="match status" value="1"/>
</dbReference>
<proteinExistence type="predicted"/>
<keyword evidence="1" id="KW-0378">Hydrolase</keyword>
<dbReference type="GO" id="GO:0004177">
    <property type="term" value="F:aminopeptidase activity"/>
    <property type="evidence" value="ECO:0007669"/>
    <property type="project" value="UniProtKB-KW"/>
</dbReference>
<dbReference type="InterPro" id="IPR050261">
    <property type="entry name" value="FrsA_esterase"/>
</dbReference>
<dbReference type="InterPro" id="IPR010520">
    <property type="entry name" value="FrsA-like"/>
</dbReference>
<evidence type="ECO:0000313" key="2">
    <source>
        <dbReference type="EMBL" id="PWR70795.1"/>
    </source>
</evidence>
<organism evidence="2 3">
    <name type="scientific">Methanospirillum stamsii</name>
    <dbReference type="NCBI Taxonomy" id="1277351"/>
    <lineage>
        <taxon>Archaea</taxon>
        <taxon>Methanobacteriati</taxon>
        <taxon>Methanobacteriota</taxon>
        <taxon>Stenosarchaea group</taxon>
        <taxon>Methanomicrobia</taxon>
        <taxon>Methanomicrobiales</taxon>
        <taxon>Methanospirillaceae</taxon>
        <taxon>Methanospirillum</taxon>
    </lineage>
</organism>
<dbReference type="OrthoDB" id="11256at2157"/>
<keyword evidence="3" id="KW-1185">Reference proteome</keyword>
<dbReference type="InterPro" id="IPR029058">
    <property type="entry name" value="AB_hydrolase_fold"/>
</dbReference>
<name>A0A2V2MX01_9EURY</name>
<gene>
    <name evidence="2" type="ORF">DLD82_14990</name>
</gene>
<dbReference type="Pfam" id="PF06500">
    <property type="entry name" value="FrsA-like"/>
    <property type="match status" value="1"/>
</dbReference>
<keyword evidence="2" id="KW-0031">Aminopeptidase</keyword>
<dbReference type="GeneID" id="97608199"/>
<dbReference type="SUPFAM" id="SSF53474">
    <property type="entry name" value="alpha/beta-Hydrolases"/>
    <property type="match status" value="1"/>
</dbReference>
<dbReference type="RefSeq" id="WP_109941929.1">
    <property type="nucleotide sequence ID" value="NZ_CP176366.1"/>
</dbReference>
<accession>A0A2V2MX01</accession>
<protein>
    <submittedName>
        <fullName evidence="2">Dipeptidyl aminopeptidase</fullName>
    </submittedName>
</protein>
<reference evidence="2 3" key="1">
    <citation type="submission" date="2018-05" db="EMBL/GenBank/DDBJ databases">
        <title>Draft genome of Methanospirillum stamsii Pt1.</title>
        <authorList>
            <person name="Dueholm M.S."/>
            <person name="Nielsen P.H."/>
            <person name="Bakmann L.F."/>
            <person name="Otzen D.E."/>
        </authorList>
    </citation>
    <scope>NUCLEOTIDE SEQUENCE [LARGE SCALE GENOMIC DNA]</scope>
    <source>
        <strain evidence="2 3">Pt1</strain>
    </source>
</reference>
<comment type="caution">
    <text evidence="2">The sequence shown here is derived from an EMBL/GenBank/DDBJ whole genome shotgun (WGS) entry which is preliminary data.</text>
</comment>
<evidence type="ECO:0000313" key="3">
    <source>
        <dbReference type="Proteomes" id="UP000245934"/>
    </source>
</evidence>
<keyword evidence="2" id="KW-0645">Protease</keyword>
<dbReference type="Gene3D" id="1.20.1440.110">
    <property type="entry name" value="acylaminoacyl peptidase"/>
    <property type="match status" value="1"/>
</dbReference>